<name>A0A1R7QEG6_ACIJO</name>
<dbReference type="InterPro" id="IPR036388">
    <property type="entry name" value="WH-like_DNA-bd_sf"/>
</dbReference>
<organism evidence="5 6">
    <name type="scientific">Acinetobacter johnsonii</name>
    <dbReference type="NCBI Taxonomy" id="40214"/>
    <lineage>
        <taxon>Bacteria</taxon>
        <taxon>Pseudomonadati</taxon>
        <taxon>Pseudomonadota</taxon>
        <taxon>Gammaproteobacteria</taxon>
        <taxon>Moraxellales</taxon>
        <taxon>Moraxellaceae</taxon>
        <taxon>Acinetobacter</taxon>
    </lineage>
</organism>
<dbReference type="GO" id="GO:0006355">
    <property type="term" value="P:regulation of DNA-templated transcription"/>
    <property type="evidence" value="ECO:0007669"/>
    <property type="project" value="InterPro"/>
</dbReference>
<dbReference type="Pfam" id="PF00196">
    <property type="entry name" value="GerE"/>
    <property type="match status" value="1"/>
</dbReference>
<evidence type="ECO:0000313" key="6">
    <source>
        <dbReference type="Proteomes" id="UP000196240"/>
    </source>
</evidence>
<dbReference type="PROSITE" id="PS00622">
    <property type="entry name" value="HTH_LUXR_1"/>
    <property type="match status" value="1"/>
</dbReference>
<gene>
    <name evidence="5" type="primary">vraR</name>
    <name evidence="5" type="ORF">ACNJC6_02244</name>
</gene>
<dbReference type="EMBL" id="FUUY01000007">
    <property type="protein sequence ID" value="SJX22597.1"/>
    <property type="molecule type" value="Genomic_DNA"/>
</dbReference>
<evidence type="ECO:0000256" key="1">
    <source>
        <dbReference type="ARBA" id="ARBA00023015"/>
    </source>
</evidence>
<dbReference type="Proteomes" id="UP000196240">
    <property type="component" value="Unassembled WGS sequence"/>
</dbReference>
<dbReference type="PRINTS" id="PR00038">
    <property type="entry name" value="HTHLUXR"/>
</dbReference>
<dbReference type="InterPro" id="IPR016032">
    <property type="entry name" value="Sig_transdc_resp-reg_C-effctor"/>
</dbReference>
<evidence type="ECO:0000313" key="5">
    <source>
        <dbReference type="EMBL" id="SJX22597.1"/>
    </source>
</evidence>
<dbReference type="SMART" id="SM00421">
    <property type="entry name" value="HTH_LUXR"/>
    <property type="match status" value="1"/>
</dbReference>
<feature type="domain" description="HTH luxR-type" evidence="4">
    <location>
        <begin position="174"/>
        <end position="239"/>
    </location>
</feature>
<keyword evidence="3" id="KW-0804">Transcription</keyword>
<accession>A0A1R7QEG6</accession>
<reference evidence="5 6" key="1">
    <citation type="submission" date="2017-02" db="EMBL/GenBank/DDBJ databases">
        <authorList>
            <person name="Peterson S.W."/>
        </authorList>
    </citation>
    <scope>NUCLEOTIDE SEQUENCE [LARGE SCALE GENOMIC DNA]</scope>
    <source>
        <strain evidence="5">C6</strain>
    </source>
</reference>
<evidence type="ECO:0000259" key="4">
    <source>
        <dbReference type="PROSITE" id="PS50043"/>
    </source>
</evidence>
<dbReference type="Gene3D" id="1.10.10.10">
    <property type="entry name" value="Winged helix-like DNA-binding domain superfamily/Winged helix DNA-binding domain"/>
    <property type="match status" value="1"/>
</dbReference>
<dbReference type="PROSITE" id="PS50043">
    <property type="entry name" value="HTH_LUXR_2"/>
    <property type="match status" value="1"/>
</dbReference>
<keyword evidence="2" id="KW-0238">DNA-binding</keyword>
<dbReference type="GO" id="GO:0003677">
    <property type="term" value="F:DNA binding"/>
    <property type="evidence" value="ECO:0007669"/>
    <property type="project" value="UniProtKB-KW"/>
</dbReference>
<dbReference type="PANTHER" id="PTHR44688">
    <property type="entry name" value="DNA-BINDING TRANSCRIPTIONAL ACTIVATOR DEVR_DOSR"/>
    <property type="match status" value="1"/>
</dbReference>
<dbReference type="SUPFAM" id="SSF46894">
    <property type="entry name" value="C-terminal effector domain of the bipartite response regulators"/>
    <property type="match status" value="1"/>
</dbReference>
<dbReference type="AlphaFoldDB" id="A0A1R7QEG6"/>
<proteinExistence type="predicted"/>
<protein>
    <submittedName>
        <fullName evidence="5">Response regulator protein VraR</fullName>
    </submittedName>
</protein>
<dbReference type="PANTHER" id="PTHR44688:SF16">
    <property type="entry name" value="DNA-BINDING TRANSCRIPTIONAL ACTIVATOR DEVR_DOSR"/>
    <property type="match status" value="1"/>
</dbReference>
<evidence type="ECO:0000256" key="2">
    <source>
        <dbReference type="ARBA" id="ARBA00023125"/>
    </source>
</evidence>
<sequence length="240" mass="27490">MNIVSNAVCICMDIVEMAINQNAIIENSLILAKNYLDAQGAMFYWINEDKRDAFIDLNINVSKEFIYKYHNLLQDYDPLNVAYFLKSHENINLLSTCNSENQKVSVYKRFANDCGIDEILEIVFWRNNHAYAGIAVTNPNDYKKRDESSIQALHQILGTSIFELGDIKDNVVKNYLKDLKLTTREMEVCNFITKGYANQDIAEAMEISLGTVKINANRIFDKLQVDGRLQLSILLSKVIK</sequence>
<dbReference type="CDD" id="cd06170">
    <property type="entry name" value="LuxR_C_like"/>
    <property type="match status" value="1"/>
</dbReference>
<keyword evidence="1" id="KW-0805">Transcription regulation</keyword>
<dbReference type="InterPro" id="IPR000792">
    <property type="entry name" value="Tscrpt_reg_LuxR_C"/>
</dbReference>
<evidence type="ECO:0000256" key="3">
    <source>
        <dbReference type="ARBA" id="ARBA00023163"/>
    </source>
</evidence>